<evidence type="ECO:0000313" key="1">
    <source>
        <dbReference type="EMBL" id="CAG9179947.1"/>
    </source>
</evidence>
<dbReference type="EMBL" id="CAJZAH010000004">
    <property type="protein sequence ID" value="CAG9179947.1"/>
    <property type="molecule type" value="Genomic_DNA"/>
</dbReference>
<gene>
    <name evidence="1" type="ORF">LMG21510_03942</name>
</gene>
<accession>A0ABN7Z6M0</accession>
<sequence>MVALCRWPASRHREEYPATKGDAHNLISMRHSSPGLCFSLATLSALLPLAAAAQQQQVVAESVTPPSFTPLARLLFGVAEGKPTGMTGVTRLTSPGAVDSALGSACRELTRAGPFPLDTATRLDGCHTGTAKRVIFRLNLVTFDATREGTTAFMTSARPALVRGICRNPDVPVLGRLGLTLVFQYTGIGNRPVGEVAIAPGSCDT</sequence>
<keyword evidence="2" id="KW-1185">Reference proteome</keyword>
<dbReference type="Proteomes" id="UP000721236">
    <property type="component" value="Unassembled WGS sequence"/>
</dbReference>
<organism evidence="1 2">
    <name type="scientific">Cupriavidus respiraculi</name>
    <dbReference type="NCBI Taxonomy" id="195930"/>
    <lineage>
        <taxon>Bacteria</taxon>
        <taxon>Pseudomonadati</taxon>
        <taxon>Pseudomonadota</taxon>
        <taxon>Betaproteobacteria</taxon>
        <taxon>Burkholderiales</taxon>
        <taxon>Burkholderiaceae</taxon>
        <taxon>Cupriavidus</taxon>
    </lineage>
</organism>
<evidence type="ECO:0000313" key="2">
    <source>
        <dbReference type="Proteomes" id="UP000721236"/>
    </source>
</evidence>
<proteinExistence type="predicted"/>
<reference evidence="1 2" key="1">
    <citation type="submission" date="2021-08" db="EMBL/GenBank/DDBJ databases">
        <authorList>
            <person name="Peeters C."/>
        </authorList>
    </citation>
    <scope>NUCLEOTIDE SEQUENCE [LARGE SCALE GENOMIC DNA]</scope>
    <source>
        <strain evidence="1 2">LMG 21510</strain>
    </source>
</reference>
<name>A0ABN7Z6M0_9BURK</name>
<comment type="caution">
    <text evidence="1">The sequence shown here is derived from an EMBL/GenBank/DDBJ whole genome shotgun (WGS) entry which is preliminary data.</text>
</comment>
<protein>
    <submittedName>
        <fullName evidence="1">Uncharacterized protein</fullName>
    </submittedName>
</protein>